<keyword evidence="2" id="KW-0378">Hydrolase</keyword>
<evidence type="ECO:0000259" key="7">
    <source>
        <dbReference type="Pfam" id="PF01935"/>
    </source>
</evidence>
<evidence type="ECO:0000256" key="5">
    <source>
        <dbReference type="ARBA" id="ARBA00023125"/>
    </source>
</evidence>
<dbReference type="PANTHER" id="PTHR42957:SF1">
    <property type="entry name" value="HELICASE MJ1565-RELATED"/>
    <property type="match status" value="1"/>
</dbReference>
<keyword evidence="3" id="KW-0347">Helicase</keyword>
<evidence type="ECO:0000256" key="1">
    <source>
        <dbReference type="ARBA" id="ARBA00022741"/>
    </source>
</evidence>
<proteinExistence type="predicted"/>
<dbReference type="PANTHER" id="PTHR42957">
    <property type="entry name" value="HELICASE MJ1565-RELATED"/>
    <property type="match status" value="1"/>
</dbReference>
<feature type="domain" description="Helicase HerA-like C-terminal" evidence="8">
    <location>
        <begin position="440"/>
        <end position="546"/>
    </location>
</feature>
<protein>
    <recommendedName>
        <fullName evidence="11">ATP-binding protein</fullName>
    </recommendedName>
</protein>
<comment type="caution">
    <text evidence="9">The sequence shown here is derived from an EMBL/GenBank/DDBJ whole genome shotgun (WGS) entry which is preliminary data.</text>
</comment>
<evidence type="ECO:0000256" key="6">
    <source>
        <dbReference type="ARBA" id="ARBA00023235"/>
    </source>
</evidence>
<dbReference type="RefSeq" id="WP_205110362.1">
    <property type="nucleotide sequence ID" value="NZ_BAAAHT010000010.1"/>
</dbReference>
<dbReference type="Gene3D" id="3.40.50.300">
    <property type="entry name" value="P-loop containing nucleotide triphosphate hydrolases"/>
    <property type="match status" value="2"/>
</dbReference>
<evidence type="ECO:0000256" key="3">
    <source>
        <dbReference type="ARBA" id="ARBA00022806"/>
    </source>
</evidence>
<reference evidence="9 10" key="1">
    <citation type="submission" date="2021-01" db="EMBL/GenBank/DDBJ databases">
        <title>Sequencing the genomes of 1000 actinobacteria strains.</title>
        <authorList>
            <person name="Klenk H.-P."/>
        </authorList>
    </citation>
    <scope>NUCLEOTIDE SEQUENCE [LARGE SCALE GENOMIC DNA]</scope>
    <source>
        <strain evidence="9 10">DSM 13057</strain>
    </source>
</reference>
<dbReference type="EMBL" id="JAFBBU010000001">
    <property type="protein sequence ID" value="MBM7473137.1"/>
    <property type="molecule type" value="Genomic_DNA"/>
</dbReference>
<dbReference type="InterPro" id="IPR027417">
    <property type="entry name" value="P-loop_NTPase"/>
</dbReference>
<dbReference type="InterPro" id="IPR008571">
    <property type="entry name" value="HerA-like"/>
</dbReference>
<dbReference type="Pfam" id="PF01935">
    <property type="entry name" value="DUF87"/>
    <property type="match status" value="1"/>
</dbReference>
<accession>A0ABS2L7S9</accession>
<keyword evidence="4" id="KW-0067">ATP-binding</keyword>
<sequence>MKAQRLASATFIGQVSSVRGSEVLVRLRDVPTTLVMVDGASHRIGQIGNFVRIPLGYTQLFGVCTQVGADLLRPGTDNQHGSAMSDSELSGYRWMTIVLFGESVERKFERGVGQYPTVGDEVHLVTSDDMRTIYSGKQLSGSSISIGHIAGAPDIPAEIDLASLVTRHACVVGSTGSGKSNLMAVLLRGITSSPLLSARVLVIDPHGEYSSALLPGSFTKLSAQVGSVGGLRVPYWALGFEEMSRLSFGPMSESVSEYIRDKVRGLKLEAAALLDVPPPDETVSADSPIPFSLRRLWFELRRNEDVTFTDPSQTPSSESIALHAGDAERLLAAEFPAAAIGSGSPFLNKQRRGIARQLEFLRNRLLDPRFSFMFGSSDGYHASLEGRITNDLDGLIAAWIGHDNAVTVLDVSGLPPEVLDTVVGAMLTVIYEALFWGMNLDVGGKNQPLLVVLDEAHRFVPIGSGTTSSRICNRIAREGRKYGVGLMVVTQRPSDIDPTILSQCGSMIALRLTNAADRSAVSSTVPDDLGNLTALLPSLRTGECLILGEALQIPSRVRVSRAPNRPVGDDPQLPESWLLQRPTTAGYTEAIVGWRSQELAKRIEGQG</sequence>
<dbReference type="SUPFAM" id="SSF52540">
    <property type="entry name" value="P-loop containing nucleoside triphosphate hydrolases"/>
    <property type="match status" value="1"/>
</dbReference>
<dbReference type="InterPro" id="IPR033186">
    <property type="entry name" value="HerA_C"/>
</dbReference>
<evidence type="ECO:0000313" key="10">
    <source>
        <dbReference type="Proteomes" id="UP000776164"/>
    </source>
</evidence>
<evidence type="ECO:0000256" key="2">
    <source>
        <dbReference type="ARBA" id="ARBA00022801"/>
    </source>
</evidence>
<keyword evidence="10" id="KW-1185">Reference proteome</keyword>
<dbReference type="Proteomes" id="UP000776164">
    <property type="component" value="Unassembled WGS sequence"/>
</dbReference>
<evidence type="ECO:0008006" key="11">
    <source>
        <dbReference type="Google" id="ProtNLM"/>
    </source>
</evidence>
<feature type="domain" description="Helicase HerA central" evidence="7">
    <location>
        <begin position="144"/>
        <end position="427"/>
    </location>
</feature>
<dbReference type="InterPro" id="IPR002789">
    <property type="entry name" value="HerA_central"/>
</dbReference>
<name>A0ABS2L7S9_9MICO</name>
<evidence type="ECO:0000259" key="8">
    <source>
        <dbReference type="Pfam" id="PF05872"/>
    </source>
</evidence>
<dbReference type="Pfam" id="PF05872">
    <property type="entry name" value="HerA_C"/>
    <property type="match status" value="1"/>
</dbReference>
<evidence type="ECO:0000256" key="4">
    <source>
        <dbReference type="ARBA" id="ARBA00022840"/>
    </source>
</evidence>
<organism evidence="9 10">
    <name type="scientific">Subtercola frigoramans</name>
    <dbReference type="NCBI Taxonomy" id="120298"/>
    <lineage>
        <taxon>Bacteria</taxon>
        <taxon>Bacillati</taxon>
        <taxon>Actinomycetota</taxon>
        <taxon>Actinomycetes</taxon>
        <taxon>Micrococcales</taxon>
        <taxon>Microbacteriaceae</taxon>
        <taxon>Subtercola</taxon>
    </lineage>
</organism>
<gene>
    <name evidence="9" type="ORF">JOE66_002771</name>
</gene>
<keyword evidence="5" id="KW-0238">DNA-binding</keyword>
<evidence type="ECO:0000313" key="9">
    <source>
        <dbReference type="EMBL" id="MBM7473137.1"/>
    </source>
</evidence>
<keyword evidence="6" id="KW-0413">Isomerase</keyword>
<keyword evidence="1" id="KW-0547">Nucleotide-binding</keyword>